<dbReference type="InterPro" id="IPR036388">
    <property type="entry name" value="WH-like_DNA-bd_sf"/>
</dbReference>
<protein>
    <submittedName>
        <fullName evidence="7">RNA polymerase sigma factor</fullName>
    </submittedName>
</protein>
<dbReference type="InterPro" id="IPR013249">
    <property type="entry name" value="RNA_pol_sigma70_r4_t2"/>
</dbReference>
<proteinExistence type="inferred from homology"/>
<evidence type="ECO:0000313" key="8">
    <source>
        <dbReference type="Proteomes" id="UP001596152"/>
    </source>
</evidence>
<dbReference type="EMBL" id="JBHSLF010000043">
    <property type="protein sequence ID" value="MFC5345247.1"/>
    <property type="molecule type" value="Genomic_DNA"/>
</dbReference>
<dbReference type="Pfam" id="PF04542">
    <property type="entry name" value="Sigma70_r2"/>
    <property type="match status" value="1"/>
</dbReference>
<dbReference type="RefSeq" id="WP_374036607.1">
    <property type="nucleotide sequence ID" value="NZ_CP169082.1"/>
</dbReference>
<evidence type="ECO:0000256" key="2">
    <source>
        <dbReference type="ARBA" id="ARBA00023015"/>
    </source>
</evidence>
<evidence type="ECO:0000256" key="1">
    <source>
        <dbReference type="ARBA" id="ARBA00010641"/>
    </source>
</evidence>
<keyword evidence="3" id="KW-0731">Sigma factor</keyword>
<feature type="domain" description="RNA polymerase sigma factor 70 region 4 type 2" evidence="6">
    <location>
        <begin position="91"/>
        <end position="143"/>
    </location>
</feature>
<feature type="domain" description="RNA polymerase sigma-70 region 2" evidence="5">
    <location>
        <begin position="3"/>
        <end position="58"/>
    </location>
</feature>
<dbReference type="NCBIfam" id="TIGR02937">
    <property type="entry name" value="sigma70-ECF"/>
    <property type="match status" value="1"/>
</dbReference>
<dbReference type="InterPro" id="IPR014284">
    <property type="entry name" value="RNA_pol_sigma-70_dom"/>
</dbReference>
<dbReference type="SUPFAM" id="SSF88946">
    <property type="entry name" value="Sigma2 domain of RNA polymerase sigma factors"/>
    <property type="match status" value="1"/>
</dbReference>
<evidence type="ECO:0000259" key="5">
    <source>
        <dbReference type="Pfam" id="PF04542"/>
    </source>
</evidence>
<dbReference type="InterPro" id="IPR039425">
    <property type="entry name" value="RNA_pol_sigma-70-like"/>
</dbReference>
<evidence type="ECO:0000313" key="7">
    <source>
        <dbReference type="EMBL" id="MFC5345247.1"/>
    </source>
</evidence>
<dbReference type="CDD" id="cd06171">
    <property type="entry name" value="Sigma70_r4"/>
    <property type="match status" value="1"/>
</dbReference>
<comment type="similarity">
    <text evidence="1">Belongs to the sigma-70 factor family. ECF subfamily.</text>
</comment>
<gene>
    <name evidence="7" type="ORF">ACFPIE_15115</name>
</gene>
<evidence type="ECO:0000259" key="6">
    <source>
        <dbReference type="Pfam" id="PF08281"/>
    </source>
</evidence>
<keyword evidence="8" id="KW-1185">Reference proteome</keyword>
<dbReference type="InterPro" id="IPR007627">
    <property type="entry name" value="RNA_pol_sigma70_r2"/>
</dbReference>
<dbReference type="Gene3D" id="1.10.1740.10">
    <property type="match status" value="1"/>
</dbReference>
<sequence>MRAWLGRKRSSGIDVDDVVQEAYTVLAARDTVADIRHPRAYLFQVAHSIVVRHVRRARVVPIQAADDLEGFDPADDAASPEQVVMDRDDLRRLAHAIAAMPGQPRAAFILRRIHGLSQREIAARMRLSESTVEKHIARGVRFLIDWAAHGGKASPQASRVVKTEKIALHGRARDQSRH</sequence>
<dbReference type="SUPFAM" id="SSF88659">
    <property type="entry name" value="Sigma3 and sigma4 domains of RNA polymerase sigma factors"/>
    <property type="match status" value="1"/>
</dbReference>
<dbReference type="Pfam" id="PF08281">
    <property type="entry name" value="Sigma70_r4_2"/>
    <property type="match status" value="1"/>
</dbReference>
<evidence type="ECO:0000256" key="4">
    <source>
        <dbReference type="ARBA" id="ARBA00023163"/>
    </source>
</evidence>
<name>A0ABW0FUQ7_9CAUL</name>
<dbReference type="InterPro" id="IPR013325">
    <property type="entry name" value="RNA_pol_sigma_r2"/>
</dbReference>
<dbReference type="PANTHER" id="PTHR43133">
    <property type="entry name" value="RNA POLYMERASE ECF-TYPE SIGMA FACTO"/>
    <property type="match status" value="1"/>
</dbReference>
<dbReference type="InterPro" id="IPR013324">
    <property type="entry name" value="RNA_pol_sigma_r3/r4-like"/>
</dbReference>
<dbReference type="Gene3D" id="1.10.10.10">
    <property type="entry name" value="Winged helix-like DNA-binding domain superfamily/Winged helix DNA-binding domain"/>
    <property type="match status" value="1"/>
</dbReference>
<dbReference type="Proteomes" id="UP001596152">
    <property type="component" value="Unassembled WGS sequence"/>
</dbReference>
<comment type="caution">
    <text evidence="7">The sequence shown here is derived from an EMBL/GenBank/DDBJ whole genome shotgun (WGS) entry which is preliminary data.</text>
</comment>
<keyword evidence="4" id="KW-0804">Transcription</keyword>
<dbReference type="PANTHER" id="PTHR43133:SF63">
    <property type="entry name" value="RNA POLYMERASE SIGMA FACTOR FECI-RELATED"/>
    <property type="match status" value="1"/>
</dbReference>
<organism evidence="7 8">
    <name type="scientific">Brevundimonas staleyi</name>
    <dbReference type="NCBI Taxonomy" id="74326"/>
    <lineage>
        <taxon>Bacteria</taxon>
        <taxon>Pseudomonadati</taxon>
        <taxon>Pseudomonadota</taxon>
        <taxon>Alphaproteobacteria</taxon>
        <taxon>Caulobacterales</taxon>
        <taxon>Caulobacteraceae</taxon>
        <taxon>Brevundimonas</taxon>
    </lineage>
</organism>
<reference evidence="8" key="1">
    <citation type="journal article" date="2019" name="Int. J. Syst. Evol. Microbiol.">
        <title>The Global Catalogue of Microorganisms (GCM) 10K type strain sequencing project: providing services to taxonomists for standard genome sequencing and annotation.</title>
        <authorList>
            <consortium name="The Broad Institute Genomics Platform"/>
            <consortium name="The Broad Institute Genome Sequencing Center for Infectious Disease"/>
            <person name="Wu L."/>
            <person name="Ma J."/>
        </authorList>
    </citation>
    <scope>NUCLEOTIDE SEQUENCE [LARGE SCALE GENOMIC DNA]</scope>
    <source>
        <strain evidence="8">JCM 12125</strain>
    </source>
</reference>
<keyword evidence="2" id="KW-0805">Transcription regulation</keyword>
<evidence type="ECO:0000256" key="3">
    <source>
        <dbReference type="ARBA" id="ARBA00023082"/>
    </source>
</evidence>
<accession>A0ABW0FUQ7</accession>